<evidence type="ECO:0000256" key="6">
    <source>
        <dbReference type="SAM" id="Coils"/>
    </source>
</evidence>
<accession>A0A8J5YNQ9</accession>
<dbReference type="HAMAP" id="MF_00361">
    <property type="entry name" value="NAD_kinase"/>
    <property type="match status" value="1"/>
</dbReference>
<dbReference type="PANTHER" id="PTHR20275:SF0">
    <property type="entry name" value="NAD KINASE"/>
    <property type="match status" value="1"/>
</dbReference>
<keyword evidence="6" id="KW-0175">Coiled coil</keyword>
<dbReference type="Gene3D" id="2.60.200.30">
    <property type="entry name" value="Probable inorganic polyphosphate/atp-NAD kinase, domain 2"/>
    <property type="match status" value="2"/>
</dbReference>
<name>A0A8J5YNQ9_9ROSI</name>
<dbReference type="FunFam" id="3.40.50.10330:FF:000018">
    <property type="entry name" value="Probable NAD kinase 1"/>
    <property type="match status" value="1"/>
</dbReference>
<dbReference type="InterPro" id="IPR016064">
    <property type="entry name" value="NAD/diacylglycerol_kinase_sf"/>
</dbReference>
<dbReference type="InterPro" id="IPR017437">
    <property type="entry name" value="ATP-NAD_kinase_PpnK-typ_C"/>
</dbReference>
<evidence type="ECO:0000256" key="4">
    <source>
        <dbReference type="ARBA" id="ARBA00022857"/>
    </source>
</evidence>
<dbReference type="OrthoDB" id="24581at2759"/>
<evidence type="ECO:0008006" key="9">
    <source>
        <dbReference type="Google" id="ProtNLM"/>
    </source>
</evidence>
<feature type="coiled-coil region" evidence="6">
    <location>
        <begin position="69"/>
        <end position="96"/>
    </location>
</feature>
<dbReference type="Pfam" id="PF20143">
    <property type="entry name" value="NAD_kinase_C"/>
    <property type="match status" value="2"/>
</dbReference>
<dbReference type="GO" id="GO:0003951">
    <property type="term" value="F:NAD+ kinase activity"/>
    <property type="evidence" value="ECO:0007669"/>
    <property type="project" value="InterPro"/>
</dbReference>
<dbReference type="GO" id="GO:0019674">
    <property type="term" value="P:NAD+ metabolic process"/>
    <property type="evidence" value="ECO:0007669"/>
    <property type="project" value="InterPro"/>
</dbReference>
<keyword evidence="5" id="KW-0520">NAD</keyword>
<comment type="similarity">
    <text evidence="1">Belongs to the NAD kinase family.</text>
</comment>
<proteinExistence type="inferred from homology"/>
<keyword evidence="4" id="KW-0521">NADP</keyword>
<dbReference type="GO" id="GO:0006741">
    <property type="term" value="P:NADP+ biosynthetic process"/>
    <property type="evidence" value="ECO:0007669"/>
    <property type="project" value="InterPro"/>
</dbReference>
<evidence type="ECO:0000313" key="8">
    <source>
        <dbReference type="Proteomes" id="UP000701853"/>
    </source>
</evidence>
<dbReference type="Proteomes" id="UP000701853">
    <property type="component" value="Chromosome 9"/>
</dbReference>
<evidence type="ECO:0000313" key="7">
    <source>
        <dbReference type="EMBL" id="KAG8483630.1"/>
    </source>
</evidence>
<gene>
    <name evidence="7" type="ORF">CXB51_022433</name>
</gene>
<comment type="caution">
    <text evidence="7">The sequence shown here is derived from an EMBL/GenBank/DDBJ whole genome shotgun (WGS) entry which is preliminary data.</text>
</comment>
<dbReference type="InterPro" id="IPR017438">
    <property type="entry name" value="ATP-NAD_kinase_N"/>
</dbReference>
<evidence type="ECO:0000256" key="2">
    <source>
        <dbReference type="ARBA" id="ARBA00022679"/>
    </source>
</evidence>
<dbReference type="AlphaFoldDB" id="A0A8J5YNQ9"/>
<keyword evidence="2" id="KW-0808">Transferase</keyword>
<dbReference type="PANTHER" id="PTHR20275">
    <property type="entry name" value="NAD KINASE"/>
    <property type="match status" value="1"/>
</dbReference>
<dbReference type="EMBL" id="JAHUZN010000009">
    <property type="protein sequence ID" value="KAG8483630.1"/>
    <property type="molecule type" value="Genomic_DNA"/>
</dbReference>
<reference evidence="7 8" key="1">
    <citation type="journal article" date="2021" name="bioRxiv">
        <title>The Gossypium anomalum genome as a resource for cotton improvement and evolutionary analysis of hybrid incompatibility.</title>
        <authorList>
            <person name="Grover C.E."/>
            <person name="Yuan D."/>
            <person name="Arick M.A."/>
            <person name="Miller E.R."/>
            <person name="Hu G."/>
            <person name="Peterson D.G."/>
            <person name="Wendel J.F."/>
            <person name="Udall J.A."/>
        </authorList>
    </citation>
    <scope>NUCLEOTIDE SEQUENCE [LARGE SCALE GENOMIC DNA]</scope>
    <source>
        <strain evidence="7">JFW-Udall</strain>
        <tissue evidence="7">Leaf</tissue>
    </source>
</reference>
<keyword evidence="3" id="KW-0418">Kinase</keyword>
<dbReference type="InterPro" id="IPR002504">
    <property type="entry name" value="NADK"/>
</dbReference>
<keyword evidence="8" id="KW-1185">Reference proteome</keyword>
<evidence type="ECO:0000256" key="3">
    <source>
        <dbReference type="ARBA" id="ARBA00022777"/>
    </source>
</evidence>
<evidence type="ECO:0000256" key="5">
    <source>
        <dbReference type="ARBA" id="ARBA00023027"/>
    </source>
</evidence>
<dbReference type="SUPFAM" id="SSF111331">
    <property type="entry name" value="NAD kinase/diacylglycerol kinase-like"/>
    <property type="match status" value="1"/>
</dbReference>
<sequence length="631" mass="71342">MYIKFEQDSFGHEEASVSCSKPENGCVDSLSIFHSEKAVEELLQQTPVAGMDEHLIEFSEALRTVAKALRRAAEGKASAQAEAAEWKRRYELERTRNIQMERKVSGNNNCEMLQHWWIRSSLDNAMDMLRIMLPCLFFWEVGKEQNKRIAEARMAEQFSAEKNGDIDCERVKNSDNQSMLLNESNEHSETGCMKHGIWSHEVLRDRESDSNSNADRNKIMRKASFKLSWWCNGENGDQHKHDIVSFERGNITTAERSSKQISLKWESDPQTVLILTKPNSVSVQILCVQMVRWLRERKKLNVYVEPRVKVELLAESSNFSYVQTWKDVIIPSGYYSDFLFRSLILCSLDSEISHLHMKVDLVITLGGDGTVLWAASMFKGPVPPIVPFSLGSLGFMTPFYSEHFKDCLDSVLRGPISITLRHRLLCRVVRDAAKNEYETEEPFLVLNEVTIDRGISSYLTNLECYCDNSFVTCVQGDGLILSTTSGSTAYSLAAGGSMVHPQGCPCDLNARSGFWGEHPVVFRPRAGVPGILFTPICPHSLSFRPLILPEHVTVRIMVPFNSRSPAWASFDGKDRKLLAAGDALLCSMAPWPVPTACQVDSTNDFLRSIHDGLHWNLRKTQSFDGPRDRDL</sequence>
<protein>
    <recommendedName>
        <fullName evidence="9">NAD(H) kinase 1</fullName>
    </recommendedName>
</protein>
<dbReference type="Gene3D" id="3.40.50.10330">
    <property type="entry name" value="Probable inorganic polyphosphate/atp-NAD kinase, domain 1"/>
    <property type="match status" value="1"/>
</dbReference>
<evidence type="ECO:0000256" key="1">
    <source>
        <dbReference type="ARBA" id="ARBA00010995"/>
    </source>
</evidence>
<organism evidence="7 8">
    <name type="scientific">Gossypium anomalum</name>
    <dbReference type="NCBI Taxonomy" id="47600"/>
    <lineage>
        <taxon>Eukaryota</taxon>
        <taxon>Viridiplantae</taxon>
        <taxon>Streptophyta</taxon>
        <taxon>Embryophyta</taxon>
        <taxon>Tracheophyta</taxon>
        <taxon>Spermatophyta</taxon>
        <taxon>Magnoliopsida</taxon>
        <taxon>eudicotyledons</taxon>
        <taxon>Gunneridae</taxon>
        <taxon>Pentapetalae</taxon>
        <taxon>rosids</taxon>
        <taxon>malvids</taxon>
        <taxon>Malvales</taxon>
        <taxon>Malvaceae</taxon>
        <taxon>Malvoideae</taxon>
        <taxon>Gossypium</taxon>
    </lineage>
</organism>
<dbReference type="Pfam" id="PF01513">
    <property type="entry name" value="NAD_kinase"/>
    <property type="match status" value="1"/>
</dbReference>